<keyword evidence="9 10" id="KW-0961">Cell wall biogenesis/degradation</keyword>
<dbReference type="KEGG" id="awd:AWOD_I_0393"/>
<dbReference type="STRING" id="80852.AWOD_I_0393"/>
<dbReference type="InterPro" id="IPR036565">
    <property type="entry name" value="Mur-like_cat_sf"/>
</dbReference>
<dbReference type="UniPathway" id="UPA00219"/>
<dbReference type="SUPFAM" id="SSF53244">
    <property type="entry name" value="MurD-like peptide ligases, peptide-binding domain"/>
    <property type="match status" value="1"/>
</dbReference>
<comment type="function">
    <text evidence="10 11">Involved in cell wall formation. Catalyzes the final step in the synthesis of UDP-N-acetylmuramoyl-pentapeptide, the precursor of murein.</text>
</comment>
<evidence type="ECO:0000256" key="8">
    <source>
        <dbReference type="ARBA" id="ARBA00023306"/>
    </source>
</evidence>
<keyword evidence="8 10" id="KW-0131">Cell cycle</keyword>
<keyword evidence="7 10" id="KW-0573">Peptidoglycan synthesis</keyword>
<feature type="domain" description="Mur ligase central" evidence="13">
    <location>
        <begin position="106"/>
        <end position="293"/>
    </location>
</feature>
<dbReference type="Gene3D" id="3.40.1390.10">
    <property type="entry name" value="MurE/MurF, N-terminal domain"/>
    <property type="match status" value="1"/>
</dbReference>
<dbReference type="EC" id="6.3.2.10" evidence="10 11"/>
<evidence type="ECO:0000313" key="14">
    <source>
        <dbReference type="EMBL" id="CED70487.1"/>
    </source>
</evidence>
<dbReference type="GeneID" id="28539926"/>
<comment type="similarity">
    <text evidence="10">Belongs to the MurCDEF family. MurF subfamily.</text>
</comment>
<dbReference type="InterPro" id="IPR013221">
    <property type="entry name" value="Mur_ligase_cen"/>
</dbReference>
<dbReference type="PATRIC" id="fig|80852.17.peg.400"/>
<evidence type="ECO:0000256" key="7">
    <source>
        <dbReference type="ARBA" id="ARBA00022984"/>
    </source>
</evidence>
<feature type="binding site" evidence="10">
    <location>
        <begin position="107"/>
        <end position="113"/>
    </location>
    <ligand>
        <name>ATP</name>
        <dbReference type="ChEBI" id="CHEBI:30616"/>
    </ligand>
</feature>
<dbReference type="PANTHER" id="PTHR43024">
    <property type="entry name" value="UDP-N-ACETYLMURAMOYL-TRIPEPTIDE--D-ALANYL-D-ALANINE LIGASE"/>
    <property type="match status" value="1"/>
</dbReference>
<evidence type="ECO:0000256" key="1">
    <source>
        <dbReference type="ARBA" id="ARBA00022490"/>
    </source>
</evidence>
<sequence>MIAMTLSQIAVVCDGRIIGADCQISSVSTDSRNIDSEGLFVALIGERFDAHNFVVTAQEQGALALLVSRKVECSLPQVIVQDTQKALGLIAQNIHQQCDTLTFALTGSCGKTTVKEMLASILQTSGNVLATAGNFNNEIGVPLTLLRSQPSDDFAVIELGANHQHEIAYTTRLARPNVALVNNVAAAHLEGFGSLEGVAKAKGEIFEGLQENGTAIYNLDSNGLPKWSELFDGKKVLSFSMTDTSADFYASNIEVNSIGEPSFQLHTPIGSTLVSLSIIGKHNIANAVAASALSLQANISLDDIQQGLQRLGNVKGRVAVETLASGLKVIDDTYNASVPAVKAAIDLLGAFSAQRWLVLGNMAELGEESLALHREVGEYAAPYQFEQVLTFGDDTRVISELCNGHHFSTRDTLNEYLQQELQLIKNNEVTVLIKGANSSRMSEVVSALKECQ</sequence>
<evidence type="ECO:0000256" key="9">
    <source>
        <dbReference type="ARBA" id="ARBA00023316"/>
    </source>
</evidence>
<dbReference type="PANTHER" id="PTHR43024:SF1">
    <property type="entry name" value="UDP-N-ACETYLMURAMOYL-TRIPEPTIDE--D-ALANYL-D-ALANINE LIGASE"/>
    <property type="match status" value="1"/>
</dbReference>
<dbReference type="SUPFAM" id="SSF63418">
    <property type="entry name" value="MurE/MurF N-terminal domain"/>
    <property type="match status" value="1"/>
</dbReference>
<name>A0A090IJS3_9GAMM</name>
<dbReference type="GO" id="GO:0051301">
    <property type="term" value="P:cell division"/>
    <property type="evidence" value="ECO:0007669"/>
    <property type="project" value="UniProtKB-KW"/>
</dbReference>
<evidence type="ECO:0000256" key="5">
    <source>
        <dbReference type="ARBA" id="ARBA00022840"/>
    </source>
</evidence>
<keyword evidence="15" id="KW-1185">Reference proteome</keyword>
<keyword evidence="6 10" id="KW-0133">Cell shape</keyword>
<dbReference type="EMBL" id="LN554846">
    <property type="protein sequence ID" value="CED70487.1"/>
    <property type="molecule type" value="Genomic_DNA"/>
</dbReference>
<dbReference type="InterPro" id="IPR051046">
    <property type="entry name" value="MurCDEF_CellWall_CoF430Synth"/>
</dbReference>
<proteinExistence type="inferred from homology"/>
<dbReference type="GO" id="GO:0071555">
    <property type="term" value="P:cell wall organization"/>
    <property type="evidence" value="ECO:0007669"/>
    <property type="project" value="UniProtKB-KW"/>
</dbReference>
<comment type="pathway">
    <text evidence="10 11">Cell wall biogenesis; peptidoglycan biosynthesis.</text>
</comment>
<comment type="catalytic activity">
    <reaction evidence="10 11">
        <text>D-alanyl-D-alanine + UDP-N-acetyl-alpha-D-muramoyl-L-alanyl-gamma-D-glutamyl-meso-2,6-diaminopimelate + ATP = UDP-N-acetyl-alpha-D-muramoyl-L-alanyl-gamma-D-glutamyl-meso-2,6-diaminopimeloyl-D-alanyl-D-alanine + ADP + phosphate + H(+)</text>
        <dbReference type="Rhea" id="RHEA:28374"/>
        <dbReference type="ChEBI" id="CHEBI:15378"/>
        <dbReference type="ChEBI" id="CHEBI:30616"/>
        <dbReference type="ChEBI" id="CHEBI:43474"/>
        <dbReference type="ChEBI" id="CHEBI:57822"/>
        <dbReference type="ChEBI" id="CHEBI:61386"/>
        <dbReference type="ChEBI" id="CHEBI:83905"/>
        <dbReference type="ChEBI" id="CHEBI:456216"/>
        <dbReference type="EC" id="6.3.2.10"/>
    </reaction>
</comment>
<keyword evidence="2 10" id="KW-0436">Ligase</keyword>
<dbReference type="AlphaFoldDB" id="A0A090IJS3"/>
<gene>
    <name evidence="10 14" type="primary">murF</name>
    <name evidence="14" type="ORF">AWOD_I_0393</name>
</gene>
<dbReference type="HAMAP" id="MF_02019">
    <property type="entry name" value="MurF"/>
    <property type="match status" value="1"/>
</dbReference>
<dbReference type="GO" id="GO:0005524">
    <property type="term" value="F:ATP binding"/>
    <property type="evidence" value="ECO:0007669"/>
    <property type="project" value="UniProtKB-UniRule"/>
</dbReference>
<dbReference type="SUPFAM" id="SSF53623">
    <property type="entry name" value="MurD-like peptide ligases, catalytic domain"/>
    <property type="match status" value="1"/>
</dbReference>
<organism evidence="14 15">
    <name type="scientific">Aliivibrio wodanis</name>
    <dbReference type="NCBI Taxonomy" id="80852"/>
    <lineage>
        <taxon>Bacteria</taxon>
        <taxon>Pseudomonadati</taxon>
        <taxon>Pseudomonadota</taxon>
        <taxon>Gammaproteobacteria</taxon>
        <taxon>Vibrionales</taxon>
        <taxon>Vibrionaceae</taxon>
        <taxon>Aliivibrio</taxon>
    </lineage>
</organism>
<dbReference type="HOGENOM" id="CLU_031507_4_0_6"/>
<accession>A0A090IJS3</accession>
<dbReference type="InterPro" id="IPR004101">
    <property type="entry name" value="Mur_ligase_C"/>
</dbReference>
<reference evidence="15" key="1">
    <citation type="submission" date="2014-09" db="EMBL/GenBank/DDBJ databases">
        <authorList>
            <person name="Hjerde E."/>
        </authorList>
    </citation>
    <scope>NUCLEOTIDE SEQUENCE [LARGE SCALE GENOMIC DNA]</scope>
    <source>
        <strain evidence="15">06/09/139</strain>
    </source>
</reference>
<dbReference type="InterPro" id="IPR036615">
    <property type="entry name" value="Mur_ligase_C_dom_sf"/>
</dbReference>
<dbReference type="Proteomes" id="UP000032427">
    <property type="component" value="Chromosome 1"/>
</dbReference>
<dbReference type="OrthoDB" id="9801978at2"/>
<dbReference type="GO" id="GO:0047480">
    <property type="term" value="F:UDP-N-acetylmuramoyl-tripeptide-D-alanyl-D-alanine ligase activity"/>
    <property type="evidence" value="ECO:0007669"/>
    <property type="project" value="UniProtKB-UniRule"/>
</dbReference>
<dbReference type="InterPro" id="IPR035911">
    <property type="entry name" value="MurE/MurF_N"/>
</dbReference>
<dbReference type="GO" id="GO:0005737">
    <property type="term" value="C:cytoplasm"/>
    <property type="evidence" value="ECO:0007669"/>
    <property type="project" value="UniProtKB-SubCell"/>
</dbReference>
<evidence type="ECO:0000259" key="12">
    <source>
        <dbReference type="Pfam" id="PF02875"/>
    </source>
</evidence>
<evidence type="ECO:0000256" key="4">
    <source>
        <dbReference type="ARBA" id="ARBA00022741"/>
    </source>
</evidence>
<keyword evidence="1 10" id="KW-0963">Cytoplasm</keyword>
<dbReference type="GO" id="GO:0009252">
    <property type="term" value="P:peptidoglycan biosynthetic process"/>
    <property type="evidence" value="ECO:0007669"/>
    <property type="project" value="UniProtKB-UniRule"/>
</dbReference>
<keyword evidence="3 10" id="KW-0132">Cell division</keyword>
<evidence type="ECO:0000256" key="11">
    <source>
        <dbReference type="RuleBase" id="RU004136"/>
    </source>
</evidence>
<keyword evidence="4 10" id="KW-0547">Nucleotide-binding</keyword>
<dbReference type="Pfam" id="PF08245">
    <property type="entry name" value="Mur_ligase_M"/>
    <property type="match status" value="1"/>
</dbReference>
<protein>
    <recommendedName>
        <fullName evidence="10 11">UDP-N-acetylmuramoyl-tripeptide--D-alanyl-D-alanine ligase</fullName>
        <ecNumber evidence="10 11">6.3.2.10</ecNumber>
    </recommendedName>
    <alternativeName>
        <fullName evidence="10">D-alanyl-D-alanine-adding enzyme</fullName>
    </alternativeName>
</protein>
<dbReference type="GO" id="GO:0008766">
    <property type="term" value="F:UDP-N-acetylmuramoylalanyl-D-glutamyl-2,6-diaminopimelate-D-alanyl-D-alanine ligase activity"/>
    <property type="evidence" value="ECO:0007669"/>
    <property type="project" value="RHEA"/>
</dbReference>
<keyword evidence="5 10" id="KW-0067">ATP-binding</keyword>
<dbReference type="Gene3D" id="3.90.190.20">
    <property type="entry name" value="Mur ligase, C-terminal domain"/>
    <property type="match status" value="1"/>
</dbReference>
<feature type="domain" description="Mur ligase C-terminal" evidence="12">
    <location>
        <begin position="317"/>
        <end position="436"/>
    </location>
</feature>
<evidence type="ECO:0000256" key="2">
    <source>
        <dbReference type="ARBA" id="ARBA00022598"/>
    </source>
</evidence>
<evidence type="ECO:0000256" key="6">
    <source>
        <dbReference type="ARBA" id="ARBA00022960"/>
    </source>
</evidence>
<dbReference type="Gene3D" id="3.40.1190.10">
    <property type="entry name" value="Mur-like, catalytic domain"/>
    <property type="match status" value="1"/>
</dbReference>
<comment type="subcellular location">
    <subcellularLocation>
        <location evidence="10 11">Cytoplasm</location>
    </subcellularLocation>
</comment>
<dbReference type="GO" id="GO:0008360">
    <property type="term" value="P:regulation of cell shape"/>
    <property type="evidence" value="ECO:0007669"/>
    <property type="project" value="UniProtKB-KW"/>
</dbReference>
<evidence type="ECO:0000313" key="15">
    <source>
        <dbReference type="Proteomes" id="UP000032427"/>
    </source>
</evidence>
<dbReference type="InterPro" id="IPR005863">
    <property type="entry name" value="UDP-N-AcMur_synth"/>
</dbReference>
<evidence type="ECO:0000256" key="3">
    <source>
        <dbReference type="ARBA" id="ARBA00022618"/>
    </source>
</evidence>
<dbReference type="Pfam" id="PF02875">
    <property type="entry name" value="Mur_ligase_C"/>
    <property type="match status" value="1"/>
</dbReference>
<dbReference type="NCBIfam" id="TIGR01143">
    <property type="entry name" value="murF"/>
    <property type="match status" value="1"/>
</dbReference>
<evidence type="ECO:0000259" key="13">
    <source>
        <dbReference type="Pfam" id="PF08245"/>
    </source>
</evidence>
<evidence type="ECO:0000256" key="10">
    <source>
        <dbReference type="HAMAP-Rule" id="MF_02019"/>
    </source>
</evidence>